<dbReference type="GO" id="GO:0009378">
    <property type="term" value="F:four-way junction helicase activity"/>
    <property type="evidence" value="ECO:0007669"/>
    <property type="project" value="TreeGrafter"/>
</dbReference>
<evidence type="ECO:0000256" key="1">
    <source>
        <dbReference type="ARBA" id="ARBA00005446"/>
    </source>
</evidence>
<name>A0A8X7NC79_9BASI</name>
<evidence type="ECO:0000256" key="2">
    <source>
        <dbReference type="ARBA" id="ARBA00023125"/>
    </source>
</evidence>
<reference evidence="6" key="1">
    <citation type="submission" date="2016-04" db="EMBL/GenBank/DDBJ databases">
        <authorList>
            <person name="Nguyen H.D."/>
            <person name="Samba Siva P."/>
            <person name="Cullis J."/>
            <person name="Levesque C.A."/>
            <person name="Hambleton S."/>
        </authorList>
    </citation>
    <scope>NUCLEOTIDE SEQUENCE</scope>
    <source>
        <strain evidence="6">DAOMC 236422</strain>
    </source>
</reference>
<organism evidence="6 7">
    <name type="scientific">Tilletia walkeri</name>
    <dbReference type="NCBI Taxonomy" id="117179"/>
    <lineage>
        <taxon>Eukaryota</taxon>
        <taxon>Fungi</taxon>
        <taxon>Dikarya</taxon>
        <taxon>Basidiomycota</taxon>
        <taxon>Ustilaginomycotina</taxon>
        <taxon>Exobasidiomycetes</taxon>
        <taxon>Tilletiales</taxon>
        <taxon>Tilletiaceae</taxon>
        <taxon>Tilletia</taxon>
    </lineage>
</organism>
<dbReference type="Proteomes" id="UP000078113">
    <property type="component" value="Unassembled WGS sequence"/>
</dbReference>
<dbReference type="PANTHER" id="PTHR13710:SF105">
    <property type="entry name" value="ATP-DEPENDENT DNA HELICASE Q1"/>
    <property type="match status" value="1"/>
</dbReference>
<protein>
    <recommendedName>
        <fullName evidence="5">DNA 3'-5' helicase</fullName>
        <ecNumber evidence="5">5.6.2.4</ecNumber>
    </recommendedName>
</protein>
<accession>A0A8X7NC79</accession>
<keyword evidence="3" id="KW-0413">Isomerase</keyword>
<evidence type="ECO:0000256" key="3">
    <source>
        <dbReference type="ARBA" id="ARBA00023235"/>
    </source>
</evidence>
<evidence type="ECO:0000256" key="4">
    <source>
        <dbReference type="ARBA" id="ARBA00034617"/>
    </source>
</evidence>
<evidence type="ECO:0000313" key="7">
    <source>
        <dbReference type="Proteomes" id="UP000078113"/>
    </source>
</evidence>
<dbReference type="GO" id="GO:0000724">
    <property type="term" value="P:double-strand break repair via homologous recombination"/>
    <property type="evidence" value="ECO:0007669"/>
    <property type="project" value="TreeGrafter"/>
</dbReference>
<reference evidence="6" key="2">
    <citation type="journal article" date="2019" name="IMA Fungus">
        <title>Genome sequencing and comparison of five Tilletia species to identify candidate genes for the detection of regulated species infecting wheat.</title>
        <authorList>
            <person name="Nguyen H.D.T."/>
            <person name="Sultana T."/>
            <person name="Kesanakurti P."/>
            <person name="Hambleton S."/>
        </authorList>
    </citation>
    <scope>NUCLEOTIDE SEQUENCE</scope>
    <source>
        <strain evidence="6">DAOMC 236422</strain>
    </source>
</reference>
<keyword evidence="2" id="KW-0238">DNA-binding</keyword>
<evidence type="ECO:0000256" key="5">
    <source>
        <dbReference type="ARBA" id="ARBA00034808"/>
    </source>
</evidence>
<dbReference type="EMBL" id="LWDG02000076">
    <property type="protein sequence ID" value="KAE8269829.1"/>
    <property type="molecule type" value="Genomic_DNA"/>
</dbReference>
<dbReference type="GO" id="GO:0003677">
    <property type="term" value="F:DNA binding"/>
    <property type="evidence" value="ECO:0007669"/>
    <property type="project" value="UniProtKB-KW"/>
</dbReference>
<evidence type="ECO:0000313" key="6">
    <source>
        <dbReference type="EMBL" id="KAE8269829.1"/>
    </source>
</evidence>
<dbReference type="AlphaFoldDB" id="A0A8X7NC79"/>
<dbReference type="GO" id="GO:0005694">
    <property type="term" value="C:chromosome"/>
    <property type="evidence" value="ECO:0007669"/>
    <property type="project" value="TreeGrafter"/>
</dbReference>
<dbReference type="GO" id="GO:0005737">
    <property type="term" value="C:cytoplasm"/>
    <property type="evidence" value="ECO:0007669"/>
    <property type="project" value="TreeGrafter"/>
</dbReference>
<comment type="similarity">
    <text evidence="1">Belongs to the helicase family. RecQ subfamily.</text>
</comment>
<keyword evidence="7" id="KW-1185">Reference proteome</keyword>
<dbReference type="Gene3D" id="3.40.50.300">
    <property type="entry name" value="P-loop containing nucleotide triphosphate hydrolases"/>
    <property type="match status" value="1"/>
</dbReference>
<dbReference type="SUPFAM" id="SSF52540">
    <property type="entry name" value="P-loop containing nucleoside triphosphate hydrolases"/>
    <property type="match status" value="1"/>
</dbReference>
<comment type="caution">
    <text evidence="6">The sequence shown here is derived from an EMBL/GenBank/DDBJ whole genome shotgun (WGS) entry which is preliminary data.</text>
</comment>
<proteinExistence type="inferred from homology"/>
<comment type="catalytic activity">
    <reaction evidence="4">
        <text>Couples ATP hydrolysis with the unwinding of duplex DNA by translocating in the 3'-5' direction.</text>
        <dbReference type="EC" id="5.6.2.4"/>
    </reaction>
</comment>
<sequence length="145" mass="16024">MQATCGPKVLDQVIQIMGIKPTTSPNAAAPNRTLLFQAPLYRPNLVYSVLPRPASSNAASQTIVDWILANHRGQSGIVYCLSKKDTENMAQALNQLSNSVIRAAVYHADLDDGAKTNVHMRWRENKIQVSFSNPYRAAHRAHTDI</sequence>
<dbReference type="GO" id="GO:0043138">
    <property type="term" value="F:3'-5' DNA helicase activity"/>
    <property type="evidence" value="ECO:0007669"/>
    <property type="project" value="UniProtKB-EC"/>
</dbReference>
<dbReference type="EC" id="5.6.2.4" evidence="5"/>
<dbReference type="InterPro" id="IPR027417">
    <property type="entry name" value="P-loop_NTPase"/>
</dbReference>
<gene>
    <name evidence="6" type="ORF">A4X09_0g2517</name>
</gene>
<dbReference type="PANTHER" id="PTHR13710">
    <property type="entry name" value="DNA HELICASE RECQ FAMILY MEMBER"/>
    <property type="match status" value="1"/>
</dbReference>